<keyword evidence="5 16" id="KW-0349">Heme</keyword>
<dbReference type="GO" id="GO:0050661">
    <property type="term" value="F:NADP binding"/>
    <property type="evidence" value="ECO:0007669"/>
    <property type="project" value="UniProtKB-UniRule"/>
</dbReference>
<feature type="binding site" evidence="16">
    <location>
        <position position="679"/>
    </location>
    <ligand>
        <name>[4Fe-4S] cluster</name>
        <dbReference type="ChEBI" id="CHEBI:49883"/>
    </ligand>
</feature>
<evidence type="ECO:0000256" key="11">
    <source>
        <dbReference type="ARBA" id="ARBA00023004"/>
    </source>
</evidence>
<evidence type="ECO:0000259" key="17">
    <source>
        <dbReference type="Pfam" id="PF01077"/>
    </source>
</evidence>
<keyword evidence="6 15" id="KW-0285">Flavoprotein</keyword>
<dbReference type="SUPFAM" id="SSF51905">
    <property type="entry name" value="FAD/NAD(P)-binding domain"/>
    <property type="match status" value="2"/>
</dbReference>
<dbReference type="Pfam" id="PF07992">
    <property type="entry name" value="Pyr_redox_2"/>
    <property type="match status" value="1"/>
</dbReference>
<dbReference type="Pfam" id="PF03460">
    <property type="entry name" value="NIR_SIR_ferr"/>
    <property type="match status" value="1"/>
</dbReference>
<name>A0A4Y8PGW4_9BACT</name>
<gene>
    <name evidence="22" type="ORF">A7Q10_04155</name>
</gene>
<dbReference type="GO" id="GO:0051537">
    <property type="term" value="F:2 iron, 2 sulfur cluster binding"/>
    <property type="evidence" value="ECO:0007669"/>
    <property type="project" value="UniProtKB-KW"/>
</dbReference>
<dbReference type="EMBL" id="LXQC01000057">
    <property type="protein sequence ID" value="TFE71790.1"/>
    <property type="molecule type" value="Genomic_DNA"/>
</dbReference>
<dbReference type="Gene3D" id="1.10.10.1100">
    <property type="entry name" value="BFD-like [2Fe-2S]-binding domain"/>
    <property type="match status" value="1"/>
</dbReference>
<keyword evidence="13 15" id="KW-0534">Nitrate assimilation</keyword>
<reference evidence="22 23" key="1">
    <citation type="submission" date="2016-05" db="EMBL/GenBank/DDBJ databases">
        <title>Diversity and Homogeneity among Thermoacidophilic Verrucomicrobia Methanotrophs Linked with Geographical Origin.</title>
        <authorList>
            <person name="Erikstad H.-A."/>
            <person name="Smestad N.B."/>
            <person name="Ceballos R.M."/>
            <person name="Birkeland N.-K."/>
        </authorList>
    </citation>
    <scope>NUCLEOTIDE SEQUENCE [LARGE SCALE GENOMIC DNA]</scope>
    <source>
        <strain evidence="22 23">Phi</strain>
    </source>
</reference>
<dbReference type="GO" id="GO:0020037">
    <property type="term" value="F:heme binding"/>
    <property type="evidence" value="ECO:0007669"/>
    <property type="project" value="InterPro"/>
</dbReference>
<dbReference type="InterPro" id="IPR005117">
    <property type="entry name" value="NiRdtase/SiRdtase_haem-b_fer"/>
</dbReference>
<dbReference type="InterPro" id="IPR041854">
    <property type="entry name" value="BFD-like_2Fe2S-bd_dom_sf"/>
</dbReference>
<feature type="domain" description="NADH-rubredoxin oxidoreductase C-terminal" evidence="21">
    <location>
        <begin position="324"/>
        <end position="388"/>
    </location>
</feature>
<dbReference type="GO" id="GO:0051539">
    <property type="term" value="F:4 iron, 4 sulfur cluster binding"/>
    <property type="evidence" value="ECO:0007669"/>
    <property type="project" value="UniProtKB-KW"/>
</dbReference>
<dbReference type="Pfam" id="PF01077">
    <property type="entry name" value="NIR_SIR"/>
    <property type="match status" value="1"/>
</dbReference>
<dbReference type="NCBIfam" id="TIGR02374">
    <property type="entry name" value="nitri_red_nirB"/>
    <property type="match status" value="1"/>
</dbReference>
<evidence type="ECO:0000259" key="19">
    <source>
        <dbReference type="Pfam" id="PF04324"/>
    </source>
</evidence>
<feature type="domain" description="Nitrite/Sulfite reductase ferredoxin-like" evidence="18">
    <location>
        <begin position="560"/>
        <end position="622"/>
    </location>
</feature>
<evidence type="ECO:0000313" key="23">
    <source>
        <dbReference type="Proteomes" id="UP000297713"/>
    </source>
</evidence>
<dbReference type="InterPro" id="IPR006066">
    <property type="entry name" value="NO2/SO3_Rdtase_FeS/sirohaem_BS"/>
</dbReference>
<dbReference type="InterPro" id="IPR023753">
    <property type="entry name" value="FAD/NAD-binding_dom"/>
</dbReference>
<dbReference type="PRINTS" id="PR00397">
    <property type="entry name" value="SIROHAEM"/>
</dbReference>
<evidence type="ECO:0000256" key="5">
    <source>
        <dbReference type="ARBA" id="ARBA00022617"/>
    </source>
</evidence>
<comment type="caution">
    <text evidence="22">The sequence shown here is derived from an EMBL/GenBank/DDBJ whole genome shotgun (WGS) entry which is preliminary data.</text>
</comment>
<dbReference type="GO" id="GO:0042128">
    <property type="term" value="P:nitrate assimilation"/>
    <property type="evidence" value="ECO:0007669"/>
    <property type="project" value="UniProtKB-UniRule"/>
</dbReference>
<dbReference type="InterPro" id="IPR006067">
    <property type="entry name" value="NO2/SO3_Rdtase_4Fe4S_dom"/>
</dbReference>
<dbReference type="InterPro" id="IPR017121">
    <property type="entry name" value="Nitrite_Rdtase_lsu"/>
</dbReference>
<feature type="domain" description="Nitrite/sulphite reductase 4Fe-4S" evidence="17">
    <location>
        <begin position="632"/>
        <end position="767"/>
    </location>
</feature>
<protein>
    <submittedName>
        <fullName evidence="22">Nitrite reductase large subunit</fullName>
    </submittedName>
</protein>
<dbReference type="SUPFAM" id="SSF55124">
    <property type="entry name" value="Nitrite/Sulfite reductase N-terminal domain-like"/>
    <property type="match status" value="1"/>
</dbReference>
<dbReference type="InterPro" id="IPR041575">
    <property type="entry name" value="Rubredoxin_C"/>
</dbReference>
<feature type="domain" description="FAD/NAD(P)-binding" evidence="20">
    <location>
        <begin position="5"/>
        <end position="303"/>
    </location>
</feature>
<comment type="cofactor">
    <cofactor evidence="16">
        <name>siroheme</name>
        <dbReference type="ChEBI" id="CHEBI:60052"/>
    </cofactor>
    <text evidence="16">Binds 1 siroheme per subunit.</text>
</comment>
<keyword evidence="8 16" id="KW-0479">Metal-binding</keyword>
<evidence type="ECO:0000259" key="21">
    <source>
        <dbReference type="Pfam" id="PF18267"/>
    </source>
</evidence>
<keyword evidence="9 15" id="KW-0274">FAD</keyword>
<comment type="similarity">
    <text evidence="3">Belongs to the nitrite and sulfite reductase 4Fe-4S domain family.</text>
</comment>
<keyword evidence="12 16" id="KW-0411">Iron-sulfur</keyword>
<dbReference type="GO" id="GO:0050660">
    <property type="term" value="F:flavin adenine dinucleotide binding"/>
    <property type="evidence" value="ECO:0007669"/>
    <property type="project" value="UniProtKB-UniRule"/>
</dbReference>
<proteinExistence type="inferred from homology"/>
<keyword evidence="10" id="KW-0560">Oxidoreductase</keyword>
<dbReference type="PRINTS" id="PR00411">
    <property type="entry name" value="PNDRDTASEI"/>
</dbReference>
<evidence type="ECO:0000259" key="18">
    <source>
        <dbReference type="Pfam" id="PF03460"/>
    </source>
</evidence>
<dbReference type="Gene3D" id="3.50.50.60">
    <property type="entry name" value="FAD/NAD(P)-binding domain"/>
    <property type="match status" value="2"/>
</dbReference>
<evidence type="ECO:0000256" key="16">
    <source>
        <dbReference type="PIRSR" id="PIRSR037149-1"/>
    </source>
</evidence>
<dbReference type="PANTHER" id="PTHR43809:SF1">
    <property type="entry name" value="NITRITE REDUCTASE (NADH) LARGE SUBUNIT"/>
    <property type="match status" value="1"/>
</dbReference>
<evidence type="ECO:0000259" key="20">
    <source>
        <dbReference type="Pfam" id="PF07992"/>
    </source>
</evidence>
<dbReference type="InterPro" id="IPR036136">
    <property type="entry name" value="Nit/Sulf_reduc_fer-like_dom_sf"/>
</dbReference>
<comment type="cofactor">
    <cofactor evidence="16">
        <name>[4Fe-4S] cluster</name>
        <dbReference type="ChEBI" id="CHEBI:49883"/>
    </cofactor>
    <text evidence="16">Binds 1 [4Fe-4S] cluster per subunit.</text>
</comment>
<dbReference type="Proteomes" id="UP000297713">
    <property type="component" value="Unassembled WGS sequence"/>
</dbReference>
<dbReference type="PIRSF" id="PIRSF037149">
    <property type="entry name" value="NirB"/>
    <property type="match status" value="1"/>
</dbReference>
<dbReference type="Pfam" id="PF04324">
    <property type="entry name" value="Fer2_BFD"/>
    <property type="match status" value="1"/>
</dbReference>
<keyword evidence="23" id="KW-1185">Reference proteome</keyword>
<dbReference type="InterPro" id="IPR045854">
    <property type="entry name" value="NO2/SO3_Rdtase_4Fe4S_sf"/>
</dbReference>
<feature type="binding site" evidence="16">
    <location>
        <position position="639"/>
    </location>
    <ligand>
        <name>[4Fe-4S] cluster</name>
        <dbReference type="ChEBI" id="CHEBI:49883"/>
    </ligand>
</feature>
<evidence type="ECO:0000256" key="14">
    <source>
        <dbReference type="ARBA" id="ARBA00034078"/>
    </source>
</evidence>
<dbReference type="SUPFAM" id="SSF56014">
    <property type="entry name" value="Nitrite and sulphite reductase 4Fe-4S domain-like"/>
    <property type="match status" value="1"/>
</dbReference>
<comment type="pathway">
    <text evidence="2">Nitrogen metabolism; nitrate reduction (assimilation).</text>
</comment>
<dbReference type="RefSeq" id="WP_134439156.1">
    <property type="nucleotide sequence ID" value="NZ_LXQC01000057.1"/>
</dbReference>
<feature type="domain" description="BFD-like [2Fe-2S]-binding" evidence="19">
    <location>
        <begin position="425"/>
        <end position="471"/>
    </location>
</feature>
<comment type="cofactor">
    <cofactor evidence="14">
        <name>[2Fe-2S] cluster</name>
        <dbReference type="ChEBI" id="CHEBI:190135"/>
    </cofactor>
</comment>
<feature type="binding site" evidence="16">
    <location>
        <position position="645"/>
    </location>
    <ligand>
        <name>[4Fe-4S] cluster</name>
        <dbReference type="ChEBI" id="CHEBI:49883"/>
    </ligand>
</feature>
<dbReference type="InterPro" id="IPR052034">
    <property type="entry name" value="NasD-like"/>
</dbReference>
<dbReference type="GO" id="GO:0098809">
    <property type="term" value="F:nitrite reductase activity"/>
    <property type="evidence" value="ECO:0007669"/>
    <property type="project" value="InterPro"/>
</dbReference>
<dbReference type="Pfam" id="PF18267">
    <property type="entry name" value="Rubredoxin_C"/>
    <property type="match status" value="1"/>
</dbReference>
<feature type="binding site" evidence="16">
    <location>
        <position position="683"/>
    </location>
    <ligand>
        <name>[4Fe-4S] cluster</name>
        <dbReference type="ChEBI" id="CHEBI:49883"/>
    </ligand>
</feature>
<evidence type="ECO:0000256" key="15">
    <source>
        <dbReference type="PIRNR" id="PIRNR037149"/>
    </source>
</evidence>
<keyword evidence="4 16" id="KW-0004">4Fe-4S</keyword>
<dbReference type="PANTHER" id="PTHR43809">
    <property type="entry name" value="NITRITE REDUCTASE (NADH) LARGE SUBUNIT"/>
    <property type="match status" value="1"/>
</dbReference>
<evidence type="ECO:0000256" key="9">
    <source>
        <dbReference type="ARBA" id="ARBA00022827"/>
    </source>
</evidence>
<feature type="binding site" description="axial binding residue" evidence="16">
    <location>
        <position position="683"/>
    </location>
    <ligand>
        <name>siroheme</name>
        <dbReference type="ChEBI" id="CHEBI:60052"/>
    </ligand>
    <ligandPart>
        <name>Fe</name>
        <dbReference type="ChEBI" id="CHEBI:18248"/>
    </ligandPart>
</feature>
<dbReference type="InterPro" id="IPR007419">
    <property type="entry name" value="BFD-like_2Fe2S-bd_dom"/>
</dbReference>
<dbReference type="Gene3D" id="3.30.413.10">
    <property type="entry name" value="Sulfite Reductase Hemoprotein, domain 1"/>
    <property type="match status" value="1"/>
</dbReference>
<dbReference type="InterPro" id="IPR016156">
    <property type="entry name" value="FAD/NAD-linked_Rdtase_dimer_sf"/>
</dbReference>
<dbReference type="InterPro" id="IPR036188">
    <property type="entry name" value="FAD/NAD-bd_sf"/>
</dbReference>
<evidence type="ECO:0000256" key="12">
    <source>
        <dbReference type="ARBA" id="ARBA00023014"/>
    </source>
</evidence>
<dbReference type="AlphaFoldDB" id="A0A4Y8PGW4"/>
<sequence>MKKEKLLVIGAGMASVRFLEELVEAGGTQKYEITLISKEKNIGYNRILLSSLLAGEVDFQGLDLKSPAWFQEKKITVKAGSEAVLIDTGSRQLWTDKEKIPYDKLFLATGSIPFIPPLTGLYDEAGKRIHGVFTFRTIDDCLNILEHLSGATKAVVIGGGLLGIEASYGLCKKGLQTTLVHLMDHLMEKQLDSPAGALLKKELEKLGIQVLLKTKTTRLKKRGKKIKIEFENNKEILADLVVIATGIVPNCSMAKKSGIAVNKGILVNAQMESVSHPGIFAAGECIEFEGQTYGLVNAAWQQATIAARSLLDPSWHSPYRGTVPVARLKVAGIDLLSFGHIEPKHNEEVVLYTDSKQALYRKILIEGKKITGGIFLGSSQRALEILHFYEKNLPLPCSPQEFLIEESTGRKDEPIENKPDDFQLCNCNGVTKKEIIELIQKGCSSLKELITKSRAGTGCGSCKNLVQRLFEKTMKNPTVDDPSIHYYVSSIPLSKKELIEEIKKRNLQSVSSVFNALAGGKEDAHSKPALASLLKMLWGKSYKEEPDSRFVNDRVHANIQKDGTYSVVPRMYGGITTVEQLRKIADVAEKYHVPMIKITGGQRIDLLGLKKEQLPAVWKELGMRSGHAYTKAFRTCKSCVGTDFCRFGVGDSTTLAIAIEKRFQGIECPAKLKLAVSGCSRNCAEATTKDIGAVAIGIGWEIYVGGAAGSKVRAGDLLAVAKDQQEVLKLIGRFIQYYRENAKYAERSYGFVERIGIEKIRSAVVSPSPEEAVRLEQEIEKTVEAYVDPWQTAQKEQFPHQFEALAQGSNNFS</sequence>
<comment type="cofactor">
    <cofactor evidence="1 15">
        <name>FAD</name>
        <dbReference type="ChEBI" id="CHEBI:57692"/>
    </cofactor>
</comment>
<dbReference type="OrthoDB" id="9802028at2"/>
<evidence type="ECO:0000256" key="1">
    <source>
        <dbReference type="ARBA" id="ARBA00001974"/>
    </source>
</evidence>
<keyword evidence="7" id="KW-0001">2Fe-2S</keyword>
<dbReference type="InterPro" id="IPR012744">
    <property type="entry name" value="Nitri_red_NirB"/>
</dbReference>
<evidence type="ECO:0000256" key="7">
    <source>
        <dbReference type="ARBA" id="ARBA00022714"/>
    </source>
</evidence>
<evidence type="ECO:0000313" key="22">
    <source>
        <dbReference type="EMBL" id="TFE71790.1"/>
    </source>
</evidence>
<dbReference type="UniPathway" id="UPA00653"/>
<dbReference type="PRINTS" id="PR00368">
    <property type="entry name" value="FADPNR"/>
</dbReference>
<dbReference type="Gene3D" id="3.90.480.20">
    <property type="match status" value="1"/>
</dbReference>
<evidence type="ECO:0000256" key="13">
    <source>
        <dbReference type="ARBA" id="ARBA00023063"/>
    </source>
</evidence>
<dbReference type="GO" id="GO:0046872">
    <property type="term" value="F:metal ion binding"/>
    <property type="evidence" value="ECO:0007669"/>
    <property type="project" value="UniProtKB-KW"/>
</dbReference>
<keyword evidence="11 16" id="KW-0408">Iron</keyword>
<evidence type="ECO:0000256" key="8">
    <source>
        <dbReference type="ARBA" id="ARBA00022723"/>
    </source>
</evidence>
<evidence type="ECO:0000256" key="4">
    <source>
        <dbReference type="ARBA" id="ARBA00022485"/>
    </source>
</evidence>
<accession>A0A4Y8PGW4</accession>
<evidence type="ECO:0000256" key="2">
    <source>
        <dbReference type="ARBA" id="ARBA00005096"/>
    </source>
</evidence>
<organism evidence="22 23">
    <name type="scientific">Methylacidiphilum caldifontis</name>
    <dbReference type="NCBI Taxonomy" id="2795386"/>
    <lineage>
        <taxon>Bacteria</taxon>
        <taxon>Pseudomonadati</taxon>
        <taxon>Verrucomicrobiota</taxon>
        <taxon>Methylacidiphilae</taxon>
        <taxon>Methylacidiphilales</taxon>
        <taxon>Methylacidiphilaceae</taxon>
        <taxon>Methylacidiphilum (ex Ratnadevi et al. 2023)</taxon>
    </lineage>
</organism>
<evidence type="ECO:0000256" key="3">
    <source>
        <dbReference type="ARBA" id="ARBA00010429"/>
    </source>
</evidence>
<evidence type="ECO:0000256" key="10">
    <source>
        <dbReference type="ARBA" id="ARBA00023002"/>
    </source>
</evidence>
<dbReference type="Gene3D" id="3.30.390.30">
    <property type="match status" value="1"/>
</dbReference>
<evidence type="ECO:0000256" key="6">
    <source>
        <dbReference type="ARBA" id="ARBA00022630"/>
    </source>
</evidence>